<dbReference type="OrthoDB" id="434972at2759"/>
<dbReference type="GO" id="GO:0016020">
    <property type="term" value="C:membrane"/>
    <property type="evidence" value="ECO:0007669"/>
    <property type="project" value="UniProtKB-SubCell"/>
</dbReference>
<sequence>MSAILRHAKTLYLFTKSDIKTTVIPVTLFSLATAPELRGSHVPHTIFWVWLHLLQFDVSNQTLCPDEDKHNKKDRPLPSGRISLNDAKVLRWALIPICWAISYLYSVETFYTSIALSFLTMVYNEFGAHAGYWVVRNLSVAVCYGSFELGATLVASANREALDKIAIAAICISSGILATTYHAQDLKDIHGDRIAGRRTLPIVSPTIARLSVAGGLLIWSVGLILMWKLQWDAMLTFLAPALLTAYRFLVLKTVPEDQVSFYWYNVWLSCVHALPGYYRHFYT</sequence>
<dbReference type="InterPro" id="IPR050475">
    <property type="entry name" value="Prenyltransferase_related"/>
</dbReference>
<keyword evidence="4 5" id="KW-0472">Membrane</keyword>
<dbReference type="GO" id="GO:0016765">
    <property type="term" value="F:transferase activity, transferring alkyl or aryl (other than methyl) groups"/>
    <property type="evidence" value="ECO:0007669"/>
    <property type="project" value="InterPro"/>
</dbReference>
<dbReference type="Gene3D" id="1.10.357.140">
    <property type="entry name" value="UbiA prenyltransferase"/>
    <property type="match status" value="1"/>
</dbReference>
<evidence type="ECO:0000256" key="3">
    <source>
        <dbReference type="ARBA" id="ARBA00022989"/>
    </source>
</evidence>
<dbReference type="PANTHER" id="PTHR42723">
    <property type="entry name" value="CHLOROPHYLL SYNTHASE"/>
    <property type="match status" value="1"/>
</dbReference>
<comment type="caution">
    <text evidence="6">The sequence shown here is derived from an EMBL/GenBank/DDBJ whole genome shotgun (WGS) entry which is preliminary data.</text>
</comment>
<dbReference type="InterPro" id="IPR000537">
    <property type="entry name" value="UbiA_prenyltransferase"/>
</dbReference>
<protein>
    <submittedName>
        <fullName evidence="6">Uncharacterized protein</fullName>
    </submittedName>
</protein>
<evidence type="ECO:0000256" key="2">
    <source>
        <dbReference type="ARBA" id="ARBA00022692"/>
    </source>
</evidence>
<dbReference type="InterPro" id="IPR044878">
    <property type="entry name" value="UbiA_sf"/>
</dbReference>
<keyword evidence="2 5" id="KW-0812">Transmembrane</keyword>
<feature type="transmembrane region" description="Helical" evidence="5">
    <location>
        <begin position="89"/>
        <end position="106"/>
    </location>
</feature>
<evidence type="ECO:0000256" key="1">
    <source>
        <dbReference type="ARBA" id="ARBA00004141"/>
    </source>
</evidence>
<dbReference type="Pfam" id="PF01040">
    <property type="entry name" value="UbiA"/>
    <property type="match status" value="1"/>
</dbReference>
<dbReference type="Proteomes" id="UP000308730">
    <property type="component" value="Unassembled WGS sequence"/>
</dbReference>
<dbReference type="CDD" id="cd13965">
    <property type="entry name" value="PT_UbiA_3"/>
    <property type="match status" value="1"/>
</dbReference>
<evidence type="ECO:0000256" key="5">
    <source>
        <dbReference type="SAM" id="Phobius"/>
    </source>
</evidence>
<evidence type="ECO:0000256" key="4">
    <source>
        <dbReference type="ARBA" id="ARBA00023136"/>
    </source>
</evidence>
<evidence type="ECO:0000313" key="7">
    <source>
        <dbReference type="Proteomes" id="UP000308730"/>
    </source>
</evidence>
<proteinExistence type="predicted"/>
<reference evidence="6 7" key="1">
    <citation type="submission" date="2019-02" db="EMBL/GenBank/DDBJ databases">
        <title>Genome sequencing of the rare red list fungi Antrodiella citrinella (Flaviporus citrinellus).</title>
        <authorList>
            <person name="Buettner E."/>
            <person name="Kellner H."/>
        </authorList>
    </citation>
    <scope>NUCLEOTIDE SEQUENCE [LARGE SCALE GENOMIC DNA]</scope>
    <source>
        <strain evidence="6 7">DSM 108506</strain>
    </source>
</reference>
<gene>
    <name evidence="6" type="ORF">EUX98_g5643</name>
</gene>
<keyword evidence="7" id="KW-1185">Reference proteome</keyword>
<dbReference type="EMBL" id="SGPM01000172">
    <property type="protein sequence ID" value="THH28543.1"/>
    <property type="molecule type" value="Genomic_DNA"/>
</dbReference>
<feature type="transmembrane region" description="Helical" evidence="5">
    <location>
        <begin position="261"/>
        <end position="278"/>
    </location>
</feature>
<organism evidence="6 7">
    <name type="scientific">Antrodiella citrinella</name>
    <dbReference type="NCBI Taxonomy" id="2447956"/>
    <lineage>
        <taxon>Eukaryota</taxon>
        <taxon>Fungi</taxon>
        <taxon>Dikarya</taxon>
        <taxon>Basidiomycota</taxon>
        <taxon>Agaricomycotina</taxon>
        <taxon>Agaricomycetes</taxon>
        <taxon>Polyporales</taxon>
        <taxon>Steccherinaceae</taxon>
        <taxon>Antrodiella</taxon>
    </lineage>
</organism>
<feature type="transmembrane region" description="Helical" evidence="5">
    <location>
        <begin position="233"/>
        <end position="249"/>
    </location>
</feature>
<accession>A0A4V3XIB2</accession>
<name>A0A4V3XIB2_9APHY</name>
<feature type="transmembrane region" description="Helical" evidence="5">
    <location>
        <begin position="165"/>
        <end position="183"/>
    </location>
</feature>
<evidence type="ECO:0000313" key="6">
    <source>
        <dbReference type="EMBL" id="THH28543.1"/>
    </source>
</evidence>
<comment type="subcellular location">
    <subcellularLocation>
        <location evidence="1">Membrane</location>
        <topology evidence="1">Multi-pass membrane protein</topology>
    </subcellularLocation>
</comment>
<dbReference type="PANTHER" id="PTHR42723:SF1">
    <property type="entry name" value="CHLOROPHYLL SYNTHASE, CHLOROPLASTIC"/>
    <property type="match status" value="1"/>
</dbReference>
<keyword evidence="3 5" id="KW-1133">Transmembrane helix</keyword>
<dbReference type="AlphaFoldDB" id="A0A4V3XIB2"/>
<feature type="transmembrane region" description="Helical" evidence="5">
    <location>
        <begin position="207"/>
        <end position="227"/>
    </location>
</feature>